<evidence type="ECO:0000313" key="2">
    <source>
        <dbReference type="EMBL" id="KYH24874.1"/>
    </source>
</evidence>
<dbReference type="InterPro" id="IPR037914">
    <property type="entry name" value="SpoVT-AbrB_sf"/>
</dbReference>
<proteinExistence type="predicted"/>
<dbReference type="Pfam" id="PF04014">
    <property type="entry name" value="MazE_antitoxin"/>
    <property type="match status" value="1"/>
</dbReference>
<accession>A0A151ABA4</accession>
<name>A0A151ABA4_9EURY</name>
<organism evidence="2 3">
    <name type="scientific">Halalkalicoccus paucihalophilus</name>
    <dbReference type="NCBI Taxonomy" id="1008153"/>
    <lineage>
        <taxon>Archaea</taxon>
        <taxon>Methanobacteriati</taxon>
        <taxon>Methanobacteriota</taxon>
        <taxon>Stenosarchaea group</taxon>
        <taxon>Halobacteria</taxon>
        <taxon>Halobacteriales</taxon>
        <taxon>Halococcaceae</taxon>
        <taxon>Halalkalicoccus</taxon>
    </lineage>
</organism>
<dbReference type="PATRIC" id="fig|1008153.3.peg.3409"/>
<evidence type="ECO:0000259" key="1">
    <source>
        <dbReference type="PROSITE" id="PS51740"/>
    </source>
</evidence>
<gene>
    <name evidence="2" type="ORF">HAPAU_32510</name>
</gene>
<dbReference type="GO" id="GO:0003677">
    <property type="term" value="F:DNA binding"/>
    <property type="evidence" value="ECO:0007669"/>
    <property type="project" value="InterPro"/>
</dbReference>
<dbReference type="EMBL" id="LTAZ01000012">
    <property type="protein sequence ID" value="KYH24874.1"/>
    <property type="molecule type" value="Genomic_DNA"/>
</dbReference>
<dbReference type="Gene3D" id="2.10.260.10">
    <property type="match status" value="1"/>
</dbReference>
<protein>
    <submittedName>
        <fullName evidence="2">SpoVT / AbrB like domain protein</fullName>
    </submittedName>
</protein>
<reference evidence="2 3" key="1">
    <citation type="submission" date="2016-02" db="EMBL/GenBank/DDBJ databases">
        <title>Genome sequence of Halalkalicoccus paucihalophilus DSM 24557.</title>
        <authorList>
            <person name="Poehlein A."/>
            <person name="Daniel R."/>
        </authorList>
    </citation>
    <scope>NUCLEOTIDE SEQUENCE [LARGE SCALE GENOMIC DNA]</scope>
    <source>
        <strain evidence="2 3">DSM 24557</strain>
    </source>
</reference>
<dbReference type="SUPFAM" id="SSF89447">
    <property type="entry name" value="AbrB/MazE/MraZ-like"/>
    <property type="match status" value="1"/>
</dbReference>
<dbReference type="OrthoDB" id="87832at2157"/>
<sequence length="81" mass="9372">MGTKENVETVRVDTRGRITLPRHIRQRFRIDEGDELDLTIREGKIHLAKDRPELQTISDEREWGEEAFVDAGEALFGGEHE</sequence>
<dbReference type="Proteomes" id="UP000075321">
    <property type="component" value="Unassembled WGS sequence"/>
</dbReference>
<evidence type="ECO:0000313" key="3">
    <source>
        <dbReference type="Proteomes" id="UP000075321"/>
    </source>
</evidence>
<keyword evidence="3" id="KW-1185">Reference proteome</keyword>
<comment type="caution">
    <text evidence="2">The sequence shown here is derived from an EMBL/GenBank/DDBJ whole genome shotgun (WGS) entry which is preliminary data.</text>
</comment>
<dbReference type="NCBIfam" id="TIGR01439">
    <property type="entry name" value="lp_hng_hel_AbrB"/>
    <property type="match status" value="1"/>
</dbReference>
<feature type="domain" description="SpoVT-AbrB" evidence="1">
    <location>
        <begin position="7"/>
        <end position="52"/>
    </location>
</feature>
<dbReference type="AlphaFoldDB" id="A0A151ABA4"/>
<dbReference type="SMART" id="SM00966">
    <property type="entry name" value="SpoVT_AbrB"/>
    <property type="match status" value="1"/>
</dbReference>
<dbReference type="InterPro" id="IPR007159">
    <property type="entry name" value="SpoVT-AbrB_dom"/>
</dbReference>
<dbReference type="RefSeq" id="WP_084383798.1">
    <property type="nucleotide sequence ID" value="NZ_LTAZ01000012.1"/>
</dbReference>
<dbReference type="PROSITE" id="PS51740">
    <property type="entry name" value="SPOVT_ABRB"/>
    <property type="match status" value="1"/>
</dbReference>